<keyword evidence="4 6" id="KW-1133">Transmembrane helix</keyword>
<comment type="subcellular location">
    <subcellularLocation>
        <location evidence="1">Membrane</location>
        <topology evidence="1">Multi-pass membrane protein</topology>
    </subcellularLocation>
</comment>
<organism evidence="7 8">
    <name type="scientific">Shouchella clausii</name>
    <name type="common">Alkalihalobacillus clausii</name>
    <dbReference type="NCBI Taxonomy" id="79880"/>
    <lineage>
        <taxon>Bacteria</taxon>
        <taxon>Bacillati</taxon>
        <taxon>Bacillota</taxon>
        <taxon>Bacilli</taxon>
        <taxon>Bacillales</taxon>
        <taxon>Bacillaceae</taxon>
        <taxon>Shouchella</taxon>
    </lineage>
</organism>
<dbReference type="Pfam" id="PF01384">
    <property type="entry name" value="PHO4"/>
    <property type="match status" value="1"/>
</dbReference>
<evidence type="ECO:0000256" key="4">
    <source>
        <dbReference type="ARBA" id="ARBA00022989"/>
    </source>
</evidence>
<dbReference type="Proteomes" id="UP000216207">
    <property type="component" value="Unassembled WGS sequence"/>
</dbReference>
<accession>A0A268NZN1</accession>
<feature type="transmembrane region" description="Helical" evidence="6">
    <location>
        <begin position="120"/>
        <end position="144"/>
    </location>
</feature>
<feature type="transmembrane region" description="Helical" evidence="6">
    <location>
        <begin position="204"/>
        <end position="227"/>
    </location>
</feature>
<dbReference type="RefSeq" id="WP_095326749.1">
    <property type="nucleotide sequence ID" value="NZ_JAIEWK010000001.1"/>
</dbReference>
<dbReference type="GO" id="GO:0005315">
    <property type="term" value="F:phosphate transmembrane transporter activity"/>
    <property type="evidence" value="ECO:0007669"/>
    <property type="project" value="InterPro"/>
</dbReference>
<evidence type="ECO:0000313" key="7">
    <source>
        <dbReference type="EMBL" id="PAE88525.1"/>
    </source>
</evidence>
<evidence type="ECO:0000313" key="8">
    <source>
        <dbReference type="Proteomes" id="UP000216207"/>
    </source>
</evidence>
<dbReference type="EMBL" id="NPCC01000015">
    <property type="protein sequence ID" value="PAE88525.1"/>
    <property type="molecule type" value="Genomic_DNA"/>
</dbReference>
<protein>
    <submittedName>
        <fullName evidence="7">Anion permease</fullName>
    </submittedName>
</protein>
<feature type="transmembrane region" description="Helical" evidence="6">
    <location>
        <begin position="265"/>
        <end position="285"/>
    </location>
</feature>
<dbReference type="GO" id="GO:0016020">
    <property type="term" value="C:membrane"/>
    <property type="evidence" value="ECO:0007669"/>
    <property type="project" value="UniProtKB-SubCell"/>
</dbReference>
<feature type="transmembrane region" description="Helical" evidence="6">
    <location>
        <begin position="239"/>
        <end position="259"/>
    </location>
</feature>
<proteinExistence type="predicted"/>
<comment type="caution">
    <text evidence="7">The sequence shown here is derived from an EMBL/GenBank/DDBJ whole genome shotgun (WGS) entry which is preliminary data.</text>
</comment>
<reference evidence="7 8" key="1">
    <citation type="submission" date="2017-07" db="EMBL/GenBank/DDBJ databases">
        <title>Isolation and whole genome analysis of endospore-forming bacteria from heroin.</title>
        <authorList>
            <person name="Kalinowski J."/>
            <person name="Ahrens B."/>
            <person name="Al-Dilaimi A."/>
            <person name="Winkler A."/>
            <person name="Wibberg D."/>
            <person name="Schleenbecker U."/>
            <person name="Ruckert C."/>
            <person name="Wolfel R."/>
            <person name="Grass G."/>
        </authorList>
    </citation>
    <scope>NUCLEOTIDE SEQUENCE [LARGE SCALE GENOMIC DNA]</scope>
    <source>
        <strain evidence="7 8">7539</strain>
    </source>
</reference>
<keyword evidence="5 6" id="KW-0472">Membrane</keyword>
<feature type="transmembrane region" description="Helical" evidence="6">
    <location>
        <begin position="322"/>
        <end position="344"/>
    </location>
</feature>
<evidence type="ECO:0000256" key="2">
    <source>
        <dbReference type="ARBA" id="ARBA00022448"/>
    </source>
</evidence>
<evidence type="ECO:0000256" key="3">
    <source>
        <dbReference type="ARBA" id="ARBA00022692"/>
    </source>
</evidence>
<keyword evidence="2" id="KW-0813">Transport</keyword>
<feature type="transmembrane region" description="Helical" evidence="6">
    <location>
        <begin position="165"/>
        <end position="184"/>
    </location>
</feature>
<evidence type="ECO:0000256" key="5">
    <source>
        <dbReference type="ARBA" id="ARBA00023136"/>
    </source>
</evidence>
<sequence length="358" mass="37647">MIEAAAFVIAFFFAMNIGASGTAAAMGPAYGSGAIKRKRVAMLLVGACAWLGALAGGEVVRTIGEGILPPTVMQMEVVVIVLAAACFTLFFANLIGIPLSTSEVVVGSLVGAGLAYQALYWQYLLVIVSFWIVIPFAAFFLAFGAGKMIKKYQAHLPFLRGDGKWHKPLTFILIACGCLEAFSAGMNNVANAVGPLVGVGALDVTTAVIAGGFFVALGALLLGGKVLETNGKHITNLSLLQGSTVSFTGGALVIIASIFGLPVPLTQITTAAIVGIGTAENGFVLWQKSVIRRIIKVWIVSPLFALAVSYSLILLFRSQDYYTLVVIVSVFIATVGAISLYRSVRQDKEQTMRDGEGI</sequence>
<dbReference type="PANTHER" id="PTHR11101">
    <property type="entry name" value="PHOSPHATE TRANSPORTER"/>
    <property type="match status" value="1"/>
</dbReference>
<evidence type="ECO:0000256" key="1">
    <source>
        <dbReference type="ARBA" id="ARBA00004141"/>
    </source>
</evidence>
<feature type="transmembrane region" description="Helical" evidence="6">
    <location>
        <begin position="297"/>
        <end position="316"/>
    </location>
</feature>
<feature type="transmembrane region" description="Helical" evidence="6">
    <location>
        <begin position="40"/>
        <end position="57"/>
    </location>
</feature>
<evidence type="ECO:0000256" key="6">
    <source>
        <dbReference type="SAM" id="Phobius"/>
    </source>
</evidence>
<dbReference type="InterPro" id="IPR001204">
    <property type="entry name" value="Phos_transporter"/>
</dbReference>
<gene>
    <name evidence="7" type="ORF">CHH72_12860</name>
</gene>
<dbReference type="GO" id="GO:0035435">
    <property type="term" value="P:phosphate ion transmembrane transport"/>
    <property type="evidence" value="ECO:0007669"/>
    <property type="project" value="TreeGrafter"/>
</dbReference>
<keyword evidence="3 6" id="KW-0812">Transmembrane</keyword>
<feature type="transmembrane region" description="Helical" evidence="6">
    <location>
        <begin position="77"/>
        <end position="100"/>
    </location>
</feature>
<dbReference type="PANTHER" id="PTHR11101:SF80">
    <property type="entry name" value="PHOSPHATE TRANSPORTER"/>
    <property type="match status" value="1"/>
</dbReference>
<dbReference type="AlphaFoldDB" id="A0A268NZN1"/>
<name>A0A268NZN1_SHOCL</name>